<feature type="repeat" description="PPR" evidence="4">
    <location>
        <begin position="244"/>
        <end position="278"/>
    </location>
</feature>
<evidence type="ECO:0000256" key="3">
    <source>
        <dbReference type="ARBA" id="ARBA00022946"/>
    </source>
</evidence>
<dbReference type="Proteomes" id="UP001210211">
    <property type="component" value="Unassembled WGS sequence"/>
</dbReference>
<gene>
    <name evidence="5" type="ORF">LUZ61_017475</name>
</gene>
<dbReference type="AlphaFoldDB" id="A0AAD5Z7H6"/>
<protein>
    <recommendedName>
        <fullName evidence="7">Pentatricopeptide repeat-containing protein</fullName>
    </recommendedName>
</protein>
<evidence type="ECO:0000313" key="6">
    <source>
        <dbReference type="Proteomes" id="UP001210211"/>
    </source>
</evidence>
<dbReference type="NCBIfam" id="TIGR00756">
    <property type="entry name" value="PPR"/>
    <property type="match status" value="4"/>
</dbReference>
<feature type="repeat" description="PPR" evidence="4">
    <location>
        <begin position="314"/>
        <end position="348"/>
    </location>
</feature>
<keyword evidence="2" id="KW-0677">Repeat</keyword>
<keyword evidence="6" id="KW-1185">Reference proteome</keyword>
<dbReference type="EMBL" id="JAMRDG010000002">
    <property type="protein sequence ID" value="KAJ3688311.1"/>
    <property type="molecule type" value="Genomic_DNA"/>
</dbReference>
<evidence type="ECO:0000256" key="4">
    <source>
        <dbReference type="PROSITE-ProRule" id="PRU00708"/>
    </source>
</evidence>
<dbReference type="GO" id="GO:0003729">
    <property type="term" value="F:mRNA binding"/>
    <property type="evidence" value="ECO:0007669"/>
    <property type="project" value="TreeGrafter"/>
</dbReference>
<evidence type="ECO:0000256" key="1">
    <source>
        <dbReference type="ARBA" id="ARBA00007626"/>
    </source>
</evidence>
<sequence>MAAAKRILRCVKLRIYPPFRIRLLSSTSLDEQSILQQLSELLPITNKPTNPIPISQIKTVETPPAPKPLTNRLLSPQDRLRGIFLQKLRGRSAVESALSSTGVDLTVEIFSDVVSNGNLSGGSMVSFFDWSIKQPNIKIDVGLCNIVLRALGRRKFFAFFHPILERMRRDELRPDLRTVEILIDSFVADRKVSKAVDLFNRLEEIGSRCDSDSLNVLLKCLCNRSHVGLAYKSFHSMRGKIEFDKDTYNVIIGGWAKYGNVDKVESCLRMMVNDGFKPDSATYCHLIEALGRAGRVDDSVKVLEELETNGCVRDTTVYNSLISNFISVGDLEKCIEYYKDMLSNNCLPDIATYHKLISSFLKARRVADALEVFDEMLDRGVLPTTGIITSFLEPLCNFGPPHAAMLIYQKSKKAGCVISFKAYKLLLMRLSRFGKSSMLLKIWEEMQESGYDSDEEVYGFIVNGLCNVGKVDIAVPVVEESLRKGFCLDKVVYSKLNNKLMEMNKVEIAYKLFLKIKDVRAVANSRSFWRSNGWHF</sequence>
<evidence type="ECO:0000256" key="2">
    <source>
        <dbReference type="ARBA" id="ARBA00022737"/>
    </source>
</evidence>
<feature type="repeat" description="PPR" evidence="4">
    <location>
        <begin position="349"/>
        <end position="383"/>
    </location>
</feature>
<proteinExistence type="inferred from homology"/>
<accession>A0AAD5Z7H6</accession>
<evidence type="ECO:0000313" key="5">
    <source>
        <dbReference type="EMBL" id="KAJ3688311.1"/>
    </source>
</evidence>
<dbReference type="InterPro" id="IPR002885">
    <property type="entry name" value="PPR_rpt"/>
</dbReference>
<dbReference type="PANTHER" id="PTHR47938:SF1">
    <property type="entry name" value="OS02G0304800 PROTEIN"/>
    <property type="match status" value="1"/>
</dbReference>
<dbReference type="PROSITE" id="PS51375">
    <property type="entry name" value="PPR"/>
    <property type="match status" value="5"/>
</dbReference>
<comment type="similarity">
    <text evidence="1">Belongs to the PPR family. P subfamily.</text>
</comment>
<name>A0AAD5Z7H6_9POAL</name>
<evidence type="ECO:0008006" key="7">
    <source>
        <dbReference type="Google" id="ProtNLM"/>
    </source>
</evidence>
<dbReference type="Gene3D" id="1.25.40.10">
    <property type="entry name" value="Tetratricopeptide repeat domain"/>
    <property type="match status" value="3"/>
</dbReference>
<dbReference type="Pfam" id="PF13041">
    <property type="entry name" value="PPR_2"/>
    <property type="match status" value="2"/>
</dbReference>
<dbReference type="PANTHER" id="PTHR47938">
    <property type="entry name" value="RESPIRATORY COMPLEX I CHAPERONE (CIA84), PUTATIVE (AFU_ORTHOLOGUE AFUA_2G06020)-RELATED"/>
    <property type="match status" value="1"/>
</dbReference>
<dbReference type="InterPro" id="IPR011990">
    <property type="entry name" value="TPR-like_helical_dom_sf"/>
</dbReference>
<feature type="repeat" description="PPR" evidence="4">
    <location>
        <begin position="279"/>
        <end position="313"/>
    </location>
</feature>
<dbReference type="Pfam" id="PF01535">
    <property type="entry name" value="PPR"/>
    <property type="match status" value="2"/>
</dbReference>
<comment type="caution">
    <text evidence="5">The sequence shown here is derived from an EMBL/GenBank/DDBJ whole genome shotgun (WGS) entry which is preliminary data.</text>
</comment>
<reference evidence="5 6" key="1">
    <citation type="journal article" date="2022" name="Cell">
        <title>Repeat-based holocentromeres influence genome architecture and karyotype evolution.</title>
        <authorList>
            <person name="Hofstatter P.G."/>
            <person name="Thangavel G."/>
            <person name="Lux T."/>
            <person name="Neumann P."/>
            <person name="Vondrak T."/>
            <person name="Novak P."/>
            <person name="Zhang M."/>
            <person name="Costa L."/>
            <person name="Castellani M."/>
            <person name="Scott A."/>
            <person name="Toegelov H."/>
            <person name="Fuchs J."/>
            <person name="Mata-Sucre Y."/>
            <person name="Dias Y."/>
            <person name="Vanzela A.L.L."/>
            <person name="Huettel B."/>
            <person name="Almeida C.C.S."/>
            <person name="Simkova H."/>
            <person name="Souza G."/>
            <person name="Pedrosa-Harand A."/>
            <person name="Macas J."/>
            <person name="Mayer K.F.X."/>
            <person name="Houben A."/>
            <person name="Marques A."/>
        </authorList>
    </citation>
    <scope>NUCLEOTIDE SEQUENCE [LARGE SCALE GENOMIC DNA]</scope>
    <source>
        <strain evidence="5">RhyTen1mFocal</strain>
    </source>
</reference>
<keyword evidence="3" id="KW-0809">Transit peptide</keyword>
<organism evidence="5 6">
    <name type="scientific">Rhynchospora tenuis</name>
    <dbReference type="NCBI Taxonomy" id="198213"/>
    <lineage>
        <taxon>Eukaryota</taxon>
        <taxon>Viridiplantae</taxon>
        <taxon>Streptophyta</taxon>
        <taxon>Embryophyta</taxon>
        <taxon>Tracheophyta</taxon>
        <taxon>Spermatophyta</taxon>
        <taxon>Magnoliopsida</taxon>
        <taxon>Liliopsida</taxon>
        <taxon>Poales</taxon>
        <taxon>Cyperaceae</taxon>
        <taxon>Cyperoideae</taxon>
        <taxon>Rhynchosporeae</taxon>
        <taxon>Rhynchospora</taxon>
    </lineage>
</organism>
<feature type="repeat" description="PPR" evidence="4">
    <location>
        <begin position="454"/>
        <end position="488"/>
    </location>
</feature>